<dbReference type="GO" id="GO:0008080">
    <property type="term" value="F:N-acetyltransferase activity"/>
    <property type="evidence" value="ECO:0007669"/>
    <property type="project" value="TreeGrafter"/>
</dbReference>
<dbReference type="InterPro" id="IPR023213">
    <property type="entry name" value="CAT-like_dom_sf"/>
</dbReference>
<accession>A0A9P5LFR4</accession>
<evidence type="ECO:0000313" key="1">
    <source>
        <dbReference type="EMBL" id="KAF7556992.1"/>
    </source>
</evidence>
<keyword evidence="2" id="KW-1185">Reference proteome</keyword>
<dbReference type="Proteomes" id="UP000722485">
    <property type="component" value="Unassembled WGS sequence"/>
</dbReference>
<dbReference type="InterPro" id="IPR052058">
    <property type="entry name" value="Alcohol_O-acetyltransferase"/>
</dbReference>
<dbReference type="PANTHER" id="PTHR28037">
    <property type="entry name" value="ALCOHOL O-ACETYLTRANSFERASE 1-RELATED"/>
    <property type="match status" value="1"/>
</dbReference>
<gene>
    <name evidence="1" type="ORF">G7Z17_g990</name>
</gene>
<comment type="caution">
    <text evidence="1">The sequence shown here is derived from an EMBL/GenBank/DDBJ whole genome shotgun (WGS) entry which is preliminary data.</text>
</comment>
<protein>
    <recommendedName>
        <fullName evidence="3">Alcohol acetyltransferase</fullName>
    </recommendedName>
</protein>
<dbReference type="PANTHER" id="PTHR28037:SF1">
    <property type="entry name" value="ALCOHOL O-ACETYLTRANSFERASE 1-RELATED"/>
    <property type="match status" value="1"/>
</dbReference>
<dbReference type="InterPro" id="IPR010828">
    <property type="entry name" value="Atf2/Sli1-like"/>
</dbReference>
<evidence type="ECO:0008006" key="3">
    <source>
        <dbReference type="Google" id="ProtNLM"/>
    </source>
</evidence>
<name>A0A9P5LFR4_9HYPO</name>
<dbReference type="Gene3D" id="3.30.559.10">
    <property type="entry name" value="Chloramphenicol acetyltransferase-like domain"/>
    <property type="match status" value="1"/>
</dbReference>
<dbReference type="AlphaFoldDB" id="A0A9P5LFR4"/>
<proteinExistence type="predicted"/>
<dbReference type="SUPFAM" id="SSF52777">
    <property type="entry name" value="CoA-dependent acyltransferases"/>
    <property type="match status" value="2"/>
</dbReference>
<evidence type="ECO:0000313" key="2">
    <source>
        <dbReference type="Proteomes" id="UP000722485"/>
    </source>
</evidence>
<dbReference type="OrthoDB" id="2150604at2759"/>
<dbReference type="Pfam" id="PF07247">
    <property type="entry name" value="AATase"/>
    <property type="match status" value="1"/>
</dbReference>
<reference evidence="1" key="1">
    <citation type="submission" date="2020-03" db="EMBL/GenBank/DDBJ databases">
        <title>Draft Genome Sequence of Cylindrodendrum hubeiense.</title>
        <authorList>
            <person name="Buettner E."/>
            <person name="Kellner H."/>
        </authorList>
    </citation>
    <scope>NUCLEOTIDE SEQUENCE</scope>
    <source>
        <strain evidence="1">IHI 201604</strain>
    </source>
</reference>
<sequence>MAHIEQLKKLRPLGKLEQVSTSCHHLGFFNNVGLSAHYKLSSSSSPAVPDLRQLIYAATGDLVRKHRILFAIPVNEDTTNTYFAALPSINLNRTITFLQRSQPFIPNEGEDKELDAILEDQHNTNFKSDYGTLPFWRLIILQNPGVEKEFTASFIYHHAIGDGVSGLVFHNALRDSLETASSSLSLDVKTERTVVADSDTSILPPLEELHPLPINPTSPSPPAKKLKEWTGNPIHTPCKSRFSSLYLSPSVSNTFFQECKEKNASVTSALSSVIATVLFSILPPTAEALTCIIPVSLRPWLKLPREVTNDAIGTYFDATNVQFTRADHKSQDSSSTDIWAGAEQVSKVINDYLGNVSPSGEPYTAVAIFKTIEDVSVIFNSMIGNPRDAAFEVTNVGLFPSSTNPQTESAPLWQVEKVMLSRSAVVSGAAVTVSVATGGNGSMTVGFTWQDGVLEDDVIDNVSQGVRKYFNRYQ</sequence>
<organism evidence="1 2">
    <name type="scientific">Cylindrodendrum hubeiense</name>
    <dbReference type="NCBI Taxonomy" id="595255"/>
    <lineage>
        <taxon>Eukaryota</taxon>
        <taxon>Fungi</taxon>
        <taxon>Dikarya</taxon>
        <taxon>Ascomycota</taxon>
        <taxon>Pezizomycotina</taxon>
        <taxon>Sordariomycetes</taxon>
        <taxon>Hypocreomycetidae</taxon>
        <taxon>Hypocreales</taxon>
        <taxon>Nectriaceae</taxon>
        <taxon>Cylindrodendrum</taxon>
    </lineage>
</organism>
<dbReference type="EMBL" id="JAANBB010000008">
    <property type="protein sequence ID" value="KAF7556992.1"/>
    <property type="molecule type" value="Genomic_DNA"/>
</dbReference>